<evidence type="ECO:0000313" key="6">
    <source>
        <dbReference type="EMBL" id="EAY26720.1"/>
    </source>
</evidence>
<evidence type="ECO:0000256" key="4">
    <source>
        <dbReference type="PROSITE-ProRule" id="PRU00473"/>
    </source>
</evidence>
<feature type="domain" description="OmpA-like" evidence="5">
    <location>
        <begin position="521"/>
        <end position="632"/>
    </location>
</feature>
<dbReference type="Pfam" id="PF00691">
    <property type="entry name" value="OmpA"/>
    <property type="match status" value="1"/>
</dbReference>
<dbReference type="SUPFAM" id="SSF82171">
    <property type="entry name" value="DPP6 N-terminal domain-like"/>
    <property type="match status" value="1"/>
</dbReference>
<reference evidence="6 7" key="1">
    <citation type="submission" date="2007-01" db="EMBL/GenBank/DDBJ databases">
        <authorList>
            <person name="Haygood M."/>
            <person name="Podell S."/>
            <person name="Anderson C."/>
            <person name="Hopkinson B."/>
            <person name="Roe K."/>
            <person name="Barbeau K."/>
            <person name="Gaasterland T."/>
            <person name="Ferriera S."/>
            <person name="Johnson J."/>
            <person name="Kravitz S."/>
            <person name="Beeson K."/>
            <person name="Sutton G."/>
            <person name="Rogers Y.-H."/>
            <person name="Friedman R."/>
            <person name="Frazier M."/>
            <person name="Venter J.C."/>
        </authorList>
    </citation>
    <scope>NUCLEOTIDE SEQUENCE [LARGE SCALE GENOMIC DNA]</scope>
    <source>
        <strain evidence="6 7">ATCC 23134</strain>
    </source>
</reference>
<dbReference type="InterPro" id="IPR006664">
    <property type="entry name" value="OMP_bac"/>
</dbReference>
<dbReference type="Gene3D" id="2.120.10.30">
    <property type="entry name" value="TolB, C-terminal domain"/>
    <property type="match status" value="1"/>
</dbReference>
<dbReference type="InterPro" id="IPR011659">
    <property type="entry name" value="WD40"/>
</dbReference>
<sequence length="632" mass="70699">MVYTVRQTKEPRIQNMQKTLSTFLLFITCSIGWLQAQKSKGIRALDKNLNTKKYTEYAPSLSADGKIMVFQSDNNRYRIWYLYEARLQTNGKWSKPRSIKSINHFGQKPSVGNGFQTDFIAAPCLSPDGNTLYFCATFAGNLGKRDLYVSYRGTNGEWGKPINVGAPVNTNASEDFPSISPEGDALYFARPNGKKRQQKTCYDLWVSLKNPQTGNWKKPEKLPKSINTGCEKCPRIQADGVTLVYSSVHEGGTTGFDLYKAVLNVKQTDWEQIGEISELNSPDFDQFVTVTGEGKGTKAYYNTQGKKTPDVFQVTPLPASLQLQQIRNNTGYLLATTDGKDTYVLGDQATLKLYLLEPGEKPYLLKAFKADTESGGFTLALRFGYDYKIKATAKGYESNEHTFRIGETSADYRMMLHKIGKATGALIAKNTGSNTGNKNKDQSLVVAQKNWKKAQNKLFFNPATGEVISQADLSKRWANKESNQTVKPRHKIHSESDLAKAYPEFKPYESNTFIKRNGGQTNILAKLKMPHLYFAYKSTILDAQSRVYLQTVYKLMQHHPDLHLRVEAHTDASGTWTSNLLLSEQRAKAVKAFLTDLGIPSGQIVVKGFGEARPLGASAAKNRRVALYFKAK</sequence>
<dbReference type="CDD" id="cd07185">
    <property type="entry name" value="OmpA_C-like"/>
    <property type="match status" value="1"/>
</dbReference>
<keyword evidence="2 4" id="KW-0472">Membrane</keyword>
<dbReference type="EMBL" id="AAWS01000031">
    <property type="protein sequence ID" value="EAY26720.1"/>
    <property type="molecule type" value="Genomic_DNA"/>
</dbReference>
<proteinExistence type="predicted"/>
<accession>A1ZSH2</accession>
<evidence type="ECO:0000256" key="3">
    <source>
        <dbReference type="ARBA" id="ARBA00023237"/>
    </source>
</evidence>
<dbReference type="InterPro" id="IPR050330">
    <property type="entry name" value="Bact_OuterMem_StrucFunc"/>
</dbReference>
<comment type="caution">
    <text evidence="6">The sequence shown here is derived from an EMBL/GenBank/DDBJ whole genome shotgun (WGS) entry which is preliminary data.</text>
</comment>
<gene>
    <name evidence="6" type="ORF">M23134_02971</name>
</gene>
<dbReference type="AlphaFoldDB" id="A1ZSH2"/>
<dbReference type="Pfam" id="PF07676">
    <property type="entry name" value="PD40"/>
    <property type="match status" value="3"/>
</dbReference>
<dbReference type="eggNOG" id="COG2885">
    <property type="taxonomic scope" value="Bacteria"/>
</dbReference>
<dbReference type="eggNOG" id="COG0823">
    <property type="taxonomic scope" value="Bacteria"/>
</dbReference>
<organism evidence="6 7">
    <name type="scientific">Microscilla marina ATCC 23134</name>
    <dbReference type="NCBI Taxonomy" id="313606"/>
    <lineage>
        <taxon>Bacteria</taxon>
        <taxon>Pseudomonadati</taxon>
        <taxon>Bacteroidota</taxon>
        <taxon>Cytophagia</taxon>
        <taxon>Cytophagales</taxon>
        <taxon>Microscillaceae</taxon>
        <taxon>Microscilla</taxon>
    </lineage>
</organism>
<dbReference type="Gene3D" id="3.30.1330.60">
    <property type="entry name" value="OmpA-like domain"/>
    <property type="match status" value="1"/>
</dbReference>
<keyword evidence="3" id="KW-0998">Cell outer membrane</keyword>
<evidence type="ECO:0000259" key="5">
    <source>
        <dbReference type="PROSITE" id="PS51123"/>
    </source>
</evidence>
<protein>
    <submittedName>
        <fullName evidence="6">Outer membrane protein OmpA family, putative</fullName>
    </submittedName>
</protein>
<keyword evidence="7" id="KW-1185">Reference proteome</keyword>
<dbReference type="InterPro" id="IPR011042">
    <property type="entry name" value="6-blade_b-propeller_TolB-like"/>
</dbReference>
<dbReference type="PANTHER" id="PTHR30329">
    <property type="entry name" value="STATOR ELEMENT OF FLAGELLAR MOTOR COMPLEX"/>
    <property type="match status" value="1"/>
</dbReference>
<evidence type="ECO:0000313" key="7">
    <source>
        <dbReference type="Proteomes" id="UP000004095"/>
    </source>
</evidence>
<name>A1ZSH2_MICM2</name>
<evidence type="ECO:0000256" key="2">
    <source>
        <dbReference type="ARBA" id="ARBA00023136"/>
    </source>
</evidence>
<dbReference type="PRINTS" id="PR01021">
    <property type="entry name" value="OMPADOMAIN"/>
</dbReference>
<dbReference type="SUPFAM" id="SSF103088">
    <property type="entry name" value="OmpA-like"/>
    <property type="match status" value="1"/>
</dbReference>
<comment type="subcellular location">
    <subcellularLocation>
        <location evidence="1">Cell outer membrane</location>
    </subcellularLocation>
</comment>
<dbReference type="InterPro" id="IPR006665">
    <property type="entry name" value="OmpA-like"/>
</dbReference>
<dbReference type="PROSITE" id="PS51123">
    <property type="entry name" value="OMPA_2"/>
    <property type="match status" value="1"/>
</dbReference>
<dbReference type="Proteomes" id="UP000004095">
    <property type="component" value="Unassembled WGS sequence"/>
</dbReference>
<dbReference type="GO" id="GO:0009279">
    <property type="term" value="C:cell outer membrane"/>
    <property type="evidence" value="ECO:0007669"/>
    <property type="project" value="UniProtKB-SubCell"/>
</dbReference>
<evidence type="ECO:0000256" key="1">
    <source>
        <dbReference type="ARBA" id="ARBA00004442"/>
    </source>
</evidence>
<dbReference type="InterPro" id="IPR036737">
    <property type="entry name" value="OmpA-like_sf"/>
</dbReference>
<dbReference type="PANTHER" id="PTHR30329:SF21">
    <property type="entry name" value="LIPOPROTEIN YIAD-RELATED"/>
    <property type="match status" value="1"/>
</dbReference>